<dbReference type="RefSeq" id="WP_035605868.1">
    <property type="nucleotide sequence ID" value="NZ_JEMG01000001.1"/>
</dbReference>
<feature type="compositionally biased region" description="Basic and acidic residues" evidence="3">
    <location>
        <begin position="121"/>
        <end position="135"/>
    </location>
</feature>
<keyword evidence="1" id="KW-0479">Metal-binding</keyword>
<feature type="domain" description="EF-hand" evidence="4">
    <location>
        <begin position="194"/>
        <end position="229"/>
    </location>
</feature>
<accession>A0A016XFR0</accession>
<sequence>MSSISGISGASSAWSSMIAMRGNRPPGGKDPAEMFAKVDTDGNGSVDEAELQTMLDDISQKTGTSLDASASELLSKMDSDGDGSLSQAELDEGMRNLLPPPSTMDFAQSRGAEGGSGGDDLFGKIDTDGDGKVSSDELQTLFDKMGVEEDATERFAELDTDGDGSLNQAEFEAGRPEAGGMPPPPLPSADASDSTTDALQALLDALDSNGDHQVSDDEAQSFLDQLNEEQKAAQSGQGSGSSTQRLTLLVQQAYAQLSATFSSTGSTVNATA</sequence>
<dbReference type="AlphaFoldDB" id="A0A016XFR0"/>
<dbReference type="InterPro" id="IPR018247">
    <property type="entry name" value="EF_Hand_1_Ca_BS"/>
</dbReference>
<dbReference type="PANTHER" id="PTHR10827">
    <property type="entry name" value="RETICULOCALBIN"/>
    <property type="match status" value="1"/>
</dbReference>
<feature type="domain" description="EF-hand" evidence="4">
    <location>
        <begin position="119"/>
        <end position="148"/>
    </location>
</feature>
<dbReference type="Gene3D" id="1.10.238.10">
    <property type="entry name" value="EF-hand"/>
    <property type="match status" value="3"/>
</dbReference>
<dbReference type="PROSITE" id="PS00018">
    <property type="entry name" value="EF_HAND_1"/>
    <property type="match status" value="4"/>
</dbReference>
<dbReference type="InterPro" id="IPR011992">
    <property type="entry name" value="EF-hand-dom_pair"/>
</dbReference>
<dbReference type="Pfam" id="PF13202">
    <property type="entry name" value="EF-hand_5"/>
    <property type="match status" value="1"/>
</dbReference>
<dbReference type="Proteomes" id="UP000023268">
    <property type="component" value="Unassembled WGS sequence"/>
</dbReference>
<evidence type="ECO:0000256" key="2">
    <source>
        <dbReference type="ARBA" id="ARBA00022737"/>
    </source>
</evidence>
<evidence type="ECO:0000256" key="3">
    <source>
        <dbReference type="SAM" id="MobiDB-lite"/>
    </source>
</evidence>
<feature type="region of interest" description="Disordered" evidence="3">
    <location>
        <begin position="18"/>
        <end position="45"/>
    </location>
</feature>
<feature type="domain" description="EF-hand" evidence="4">
    <location>
        <begin position="149"/>
        <end position="181"/>
    </location>
</feature>
<dbReference type="EMBL" id="JEMG01000001">
    <property type="protein sequence ID" value="EYC50661.1"/>
    <property type="molecule type" value="Genomic_DNA"/>
</dbReference>
<organism evidence="5 6">
    <name type="scientific">Hylemonella gracilis str. Niagara R</name>
    <dbReference type="NCBI Taxonomy" id="1458275"/>
    <lineage>
        <taxon>Bacteria</taxon>
        <taxon>Pseudomonadati</taxon>
        <taxon>Pseudomonadota</taxon>
        <taxon>Betaproteobacteria</taxon>
        <taxon>Burkholderiales</taxon>
        <taxon>Comamonadaceae</taxon>
        <taxon>Hylemonella</taxon>
    </lineage>
</organism>
<dbReference type="CDD" id="cd00051">
    <property type="entry name" value="EFh"/>
    <property type="match status" value="2"/>
</dbReference>
<dbReference type="Pfam" id="PF13499">
    <property type="entry name" value="EF-hand_7"/>
    <property type="match status" value="2"/>
</dbReference>
<feature type="domain" description="EF-hand" evidence="4">
    <location>
        <begin position="65"/>
        <end position="100"/>
    </location>
</feature>
<dbReference type="InterPro" id="IPR002048">
    <property type="entry name" value="EF_hand_dom"/>
</dbReference>
<evidence type="ECO:0000256" key="1">
    <source>
        <dbReference type="ARBA" id="ARBA00022723"/>
    </source>
</evidence>
<dbReference type="OrthoDB" id="8903766at2"/>
<gene>
    <name evidence="5" type="ORF">AZ34_06005</name>
</gene>
<dbReference type="eggNOG" id="COG5126">
    <property type="taxonomic scope" value="Bacteria"/>
</dbReference>
<dbReference type="PROSITE" id="PS50222">
    <property type="entry name" value="EF_HAND_2"/>
    <property type="match status" value="5"/>
</dbReference>
<dbReference type="NCBIfam" id="NF041410">
    <property type="entry name" value="XopAW"/>
    <property type="match status" value="1"/>
</dbReference>
<evidence type="ECO:0000313" key="5">
    <source>
        <dbReference type="EMBL" id="EYC50661.1"/>
    </source>
</evidence>
<protein>
    <submittedName>
        <fullName evidence="5">Calcium-binding protein</fullName>
    </submittedName>
</protein>
<comment type="caution">
    <text evidence="5">The sequence shown here is derived from an EMBL/GenBank/DDBJ whole genome shotgun (WGS) entry which is preliminary data.</text>
</comment>
<evidence type="ECO:0000259" key="4">
    <source>
        <dbReference type="PROSITE" id="PS50222"/>
    </source>
</evidence>
<dbReference type="SUPFAM" id="SSF47473">
    <property type="entry name" value="EF-hand"/>
    <property type="match status" value="1"/>
</dbReference>
<proteinExistence type="predicted"/>
<dbReference type="GO" id="GO:0005509">
    <property type="term" value="F:calcium ion binding"/>
    <property type="evidence" value="ECO:0007669"/>
    <property type="project" value="InterPro"/>
</dbReference>
<feature type="region of interest" description="Disordered" evidence="3">
    <location>
        <begin position="69"/>
        <end position="195"/>
    </location>
</feature>
<dbReference type="PANTHER" id="PTHR10827:SF98">
    <property type="entry name" value="45 KDA CALCIUM-BINDING PROTEIN"/>
    <property type="match status" value="1"/>
</dbReference>
<feature type="compositionally biased region" description="Basic and acidic residues" evidence="3">
    <location>
        <begin position="30"/>
        <end position="40"/>
    </location>
</feature>
<feature type="domain" description="EF-hand" evidence="4">
    <location>
        <begin position="26"/>
        <end position="61"/>
    </location>
</feature>
<name>A0A016XFR0_9BURK</name>
<dbReference type="SMART" id="SM00054">
    <property type="entry name" value="EFh"/>
    <property type="match status" value="5"/>
</dbReference>
<evidence type="ECO:0000313" key="6">
    <source>
        <dbReference type="Proteomes" id="UP000023268"/>
    </source>
</evidence>
<reference evidence="5 6" key="1">
    <citation type="submission" date="2014-02" db="EMBL/GenBank/DDBJ databases">
        <title>Draft Genome of Hylemonella gracilis isolated from the Niagara River.</title>
        <authorList>
            <person name="Pawlowski D.R."/>
            <person name="Koudelka G.B."/>
        </authorList>
    </citation>
    <scope>NUCLEOTIDE SEQUENCE [LARGE SCALE GENOMIC DNA]</scope>
    <source>
        <strain evidence="5 6">Niagara R</strain>
    </source>
</reference>
<dbReference type="STRING" id="1458275.AZ34_06005"/>
<keyword evidence="2" id="KW-0677">Repeat</keyword>